<evidence type="ECO:0000256" key="6">
    <source>
        <dbReference type="ARBA" id="ARBA00022840"/>
    </source>
</evidence>
<dbReference type="InterPro" id="IPR028375">
    <property type="entry name" value="KA1/Ssp2_C"/>
</dbReference>
<keyword evidence="6" id="KW-0067">ATP-binding</keyword>
<evidence type="ECO:0000313" key="11">
    <source>
        <dbReference type="Proteomes" id="UP000663848"/>
    </source>
</evidence>
<dbReference type="PROSITE" id="PS50032">
    <property type="entry name" value="KA1"/>
    <property type="match status" value="1"/>
</dbReference>
<evidence type="ECO:0000256" key="1">
    <source>
        <dbReference type="ARBA" id="ARBA00012513"/>
    </source>
</evidence>
<dbReference type="Gene3D" id="3.30.310.80">
    <property type="entry name" value="Kinase associated domain 1, KA1"/>
    <property type="match status" value="1"/>
</dbReference>
<dbReference type="EMBL" id="CAJOBR010005895">
    <property type="protein sequence ID" value="CAF4831258.1"/>
    <property type="molecule type" value="Genomic_DNA"/>
</dbReference>
<dbReference type="InterPro" id="IPR001772">
    <property type="entry name" value="KA1_dom"/>
</dbReference>
<keyword evidence="5" id="KW-0418">Kinase</keyword>
<protein>
    <recommendedName>
        <fullName evidence="1">non-specific serine/threonine protein kinase</fullName>
        <ecNumber evidence="1">2.7.11.1</ecNumber>
    </recommendedName>
</protein>
<accession>A0A821QU05</accession>
<comment type="caution">
    <text evidence="10">The sequence shown here is derived from an EMBL/GenBank/DDBJ whole genome shotgun (WGS) entry which is preliminary data.</text>
</comment>
<comment type="catalytic activity">
    <reaction evidence="7">
        <text>L-threonyl-[protein] + ATP = O-phospho-L-threonyl-[protein] + ADP + H(+)</text>
        <dbReference type="Rhea" id="RHEA:46608"/>
        <dbReference type="Rhea" id="RHEA-COMP:11060"/>
        <dbReference type="Rhea" id="RHEA-COMP:11605"/>
        <dbReference type="ChEBI" id="CHEBI:15378"/>
        <dbReference type="ChEBI" id="CHEBI:30013"/>
        <dbReference type="ChEBI" id="CHEBI:30616"/>
        <dbReference type="ChEBI" id="CHEBI:61977"/>
        <dbReference type="ChEBI" id="CHEBI:456216"/>
        <dbReference type="EC" id="2.7.11.1"/>
    </reaction>
</comment>
<keyword evidence="3" id="KW-0808">Transferase</keyword>
<dbReference type="Pfam" id="PF02149">
    <property type="entry name" value="KA1"/>
    <property type="match status" value="1"/>
</dbReference>
<dbReference type="SUPFAM" id="SSF103243">
    <property type="entry name" value="KA1-like"/>
    <property type="match status" value="1"/>
</dbReference>
<feature type="domain" description="KA1" evidence="9">
    <location>
        <begin position="34"/>
        <end position="83"/>
    </location>
</feature>
<dbReference type="GO" id="GO:0005524">
    <property type="term" value="F:ATP binding"/>
    <property type="evidence" value="ECO:0007669"/>
    <property type="project" value="UniProtKB-KW"/>
</dbReference>
<evidence type="ECO:0000256" key="5">
    <source>
        <dbReference type="ARBA" id="ARBA00022777"/>
    </source>
</evidence>
<keyword evidence="4" id="KW-0547">Nucleotide-binding</keyword>
<comment type="catalytic activity">
    <reaction evidence="8">
        <text>L-seryl-[protein] + ATP = O-phospho-L-seryl-[protein] + ADP + H(+)</text>
        <dbReference type="Rhea" id="RHEA:17989"/>
        <dbReference type="Rhea" id="RHEA-COMP:9863"/>
        <dbReference type="Rhea" id="RHEA-COMP:11604"/>
        <dbReference type="ChEBI" id="CHEBI:15378"/>
        <dbReference type="ChEBI" id="CHEBI:29999"/>
        <dbReference type="ChEBI" id="CHEBI:30616"/>
        <dbReference type="ChEBI" id="CHEBI:83421"/>
        <dbReference type="ChEBI" id="CHEBI:456216"/>
        <dbReference type="EC" id="2.7.11.1"/>
    </reaction>
</comment>
<dbReference type="AlphaFoldDB" id="A0A821QU05"/>
<sequence>MIEFFFVLSLQVLDINNCDYEQREKFLLLCVHGDPNTDSVVSWEMEVCKLPRLSLNGVRFKRISGTSIGFKNIASKIANELKL</sequence>
<evidence type="ECO:0000256" key="7">
    <source>
        <dbReference type="ARBA" id="ARBA00047899"/>
    </source>
</evidence>
<dbReference type="Proteomes" id="UP000663848">
    <property type="component" value="Unassembled WGS sequence"/>
</dbReference>
<proteinExistence type="predicted"/>
<evidence type="ECO:0000256" key="4">
    <source>
        <dbReference type="ARBA" id="ARBA00022741"/>
    </source>
</evidence>
<evidence type="ECO:0000313" key="10">
    <source>
        <dbReference type="EMBL" id="CAF4831258.1"/>
    </source>
</evidence>
<evidence type="ECO:0000259" key="9">
    <source>
        <dbReference type="PROSITE" id="PS50032"/>
    </source>
</evidence>
<name>A0A821QU05_9BILA</name>
<reference evidence="10" key="1">
    <citation type="submission" date="2021-02" db="EMBL/GenBank/DDBJ databases">
        <authorList>
            <person name="Nowell W R."/>
        </authorList>
    </citation>
    <scope>NUCLEOTIDE SEQUENCE</scope>
</reference>
<evidence type="ECO:0000256" key="3">
    <source>
        <dbReference type="ARBA" id="ARBA00022679"/>
    </source>
</evidence>
<dbReference type="FunFam" id="3.30.310.80:FF:000011">
    <property type="entry name" value="Non-specific serine/threonine protein kinase"/>
    <property type="match status" value="1"/>
</dbReference>
<keyword evidence="2" id="KW-0723">Serine/threonine-protein kinase</keyword>
<gene>
    <name evidence="10" type="ORF">QYT958_LOCUS25745</name>
</gene>
<dbReference type="GO" id="GO:0004674">
    <property type="term" value="F:protein serine/threonine kinase activity"/>
    <property type="evidence" value="ECO:0007669"/>
    <property type="project" value="UniProtKB-KW"/>
</dbReference>
<evidence type="ECO:0000256" key="2">
    <source>
        <dbReference type="ARBA" id="ARBA00022527"/>
    </source>
</evidence>
<evidence type="ECO:0000256" key="8">
    <source>
        <dbReference type="ARBA" id="ARBA00048679"/>
    </source>
</evidence>
<dbReference type="EC" id="2.7.11.1" evidence="1"/>
<organism evidence="10 11">
    <name type="scientific">Rotaria socialis</name>
    <dbReference type="NCBI Taxonomy" id="392032"/>
    <lineage>
        <taxon>Eukaryota</taxon>
        <taxon>Metazoa</taxon>
        <taxon>Spiralia</taxon>
        <taxon>Gnathifera</taxon>
        <taxon>Rotifera</taxon>
        <taxon>Eurotatoria</taxon>
        <taxon>Bdelloidea</taxon>
        <taxon>Philodinida</taxon>
        <taxon>Philodinidae</taxon>
        <taxon>Rotaria</taxon>
    </lineage>
</organism>